<feature type="transmembrane region" description="Helical" evidence="7">
    <location>
        <begin position="27"/>
        <end position="49"/>
    </location>
</feature>
<comment type="subcellular location">
    <subcellularLocation>
        <location evidence="1">Cell membrane</location>
        <topology evidence="1">Multi-pass membrane protein</topology>
    </subcellularLocation>
</comment>
<keyword evidence="5 7" id="KW-1133">Transmembrane helix</keyword>
<reference evidence="9 10" key="1">
    <citation type="submission" date="2021-07" db="EMBL/GenBank/DDBJ databases">
        <title>Paenibacillus radiodurans sp. nov., isolated from the southeastern edge of Tengger Desert.</title>
        <authorList>
            <person name="Zhang G."/>
        </authorList>
    </citation>
    <scope>NUCLEOTIDE SEQUENCE [LARGE SCALE GENOMIC DNA]</scope>
    <source>
        <strain evidence="9 10">CCM 7311</strain>
    </source>
</reference>
<feature type="transmembrane region" description="Helical" evidence="7">
    <location>
        <begin position="61"/>
        <end position="81"/>
    </location>
</feature>
<protein>
    <submittedName>
        <fullName evidence="9">MFS transporter</fullName>
    </submittedName>
</protein>
<dbReference type="PANTHER" id="PTHR42718">
    <property type="entry name" value="MAJOR FACILITATOR SUPERFAMILY MULTIDRUG TRANSPORTER MFSC"/>
    <property type="match status" value="1"/>
</dbReference>
<comment type="caution">
    <text evidence="9">The sequence shown here is derived from an EMBL/GenBank/DDBJ whole genome shotgun (WGS) entry which is preliminary data.</text>
</comment>
<organism evidence="9 10">
    <name type="scientific">Paenibacillus sepulcri</name>
    <dbReference type="NCBI Taxonomy" id="359917"/>
    <lineage>
        <taxon>Bacteria</taxon>
        <taxon>Bacillati</taxon>
        <taxon>Bacillota</taxon>
        <taxon>Bacilli</taxon>
        <taxon>Bacillales</taxon>
        <taxon>Paenibacillaceae</taxon>
        <taxon>Paenibacillus</taxon>
    </lineage>
</organism>
<feature type="domain" description="Major facilitator superfamily (MFS) profile" evidence="8">
    <location>
        <begin position="27"/>
        <end position="134"/>
    </location>
</feature>
<keyword evidence="3" id="KW-1003">Cell membrane</keyword>
<keyword evidence="6 7" id="KW-0472">Membrane</keyword>
<keyword evidence="2" id="KW-0813">Transport</keyword>
<name>A0ABS7CK06_9BACL</name>
<evidence type="ECO:0000313" key="9">
    <source>
        <dbReference type="EMBL" id="MBW7461015.1"/>
    </source>
</evidence>
<evidence type="ECO:0000313" key="10">
    <source>
        <dbReference type="Proteomes" id="UP001519887"/>
    </source>
</evidence>
<dbReference type="InterPro" id="IPR020846">
    <property type="entry name" value="MFS_dom"/>
</dbReference>
<evidence type="ECO:0000256" key="2">
    <source>
        <dbReference type="ARBA" id="ARBA00022448"/>
    </source>
</evidence>
<keyword evidence="4 7" id="KW-0812">Transmembrane</keyword>
<evidence type="ECO:0000256" key="4">
    <source>
        <dbReference type="ARBA" id="ARBA00022692"/>
    </source>
</evidence>
<evidence type="ECO:0000256" key="6">
    <source>
        <dbReference type="ARBA" id="ARBA00023136"/>
    </source>
</evidence>
<accession>A0ABS7CK06</accession>
<sequence length="134" mass="14354">MEKGQYNVTSKEKTLTVIPSDSSKWTVLLIVNMGTFMSTLDVGIVNISMPTMSLQLGISLAQIQWIATSYLLVMAALLPFFGRLSDIWSRRKVYGLGFLLFAAGSLCAALSSGLAAIIASRCLQGIGAAMIMAN</sequence>
<dbReference type="InterPro" id="IPR011701">
    <property type="entry name" value="MFS"/>
</dbReference>
<feature type="non-terminal residue" evidence="9">
    <location>
        <position position="134"/>
    </location>
</feature>
<proteinExistence type="predicted"/>
<keyword evidence="10" id="KW-1185">Reference proteome</keyword>
<dbReference type="SUPFAM" id="SSF103473">
    <property type="entry name" value="MFS general substrate transporter"/>
    <property type="match status" value="1"/>
</dbReference>
<evidence type="ECO:0000259" key="8">
    <source>
        <dbReference type="PROSITE" id="PS50850"/>
    </source>
</evidence>
<gene>
    <name evidence="9" type="ORF">K0U00_43860</name>
</gene>
<evidence type="ECO:0000256" key="5">
    <source>
        <dbReference type="ARBA" id="ARBA00022989"/>
    </source>
</evidence>
<dbReference type="PROSITE" id="PS50850">
    <property type="entry name" value="MFS"/>
    <property type="match status" value="1"/>
</dbReference>
<evidence type="ECO:0000256" key="3">
    <source>
        <dbReference type="ARBA" id="ARBA00022475"/>
    </source>
</evidence>
<dbReference type="InterPro" id="IPR036259">
    <property type="entry name" value="MFS_trans_sf"/>
</dbReference>
<evidence type="ECO:0000256" key="7">
    <source>
        <dbReference type="SAM" id="Phobius"/>
    </source>
</evidence>
<feature type="transmembrane region" description="Helical" evidence="7">
    <location>
        <begin position="93"/>
        <end position="118"/>
    </location>
</feature>
<dbReference type="PANTHER" id="PTHR42718:SF46">
    <property type="entry name" value="BLR6921 PROTEIN"/>
    <property type="match status" value="1"/>
</dbReference>
<evidence type="ECO:0000256" key="1">
    <source>
        <dbReference type="ARBA" id="ARBA00004651"/>
    </source>
</evidence>
<dbReference type="Proteomes" id="UP001519887">
    <property type="component" value="Unassembled WGS sequence"/>
</dbReference>
<dbReference type="EMBL" id="JAHZIK010002623">
    <property type="protein sequence ID" value="MBW7461015.1"/>
    <property type="molecule type" value="Genomic_DNA"/>
</dbReference>
<dbReference type="Pfam" id="PF07690">
    <property type="entry name" value="MFS_1"/>
    <property type="match status" value="1"/>
</dbReference>
<dbReference type="Gene3D" id="1.20.1720.10">
    <property type="entry name" value="Multidrug resistance protein D"/>
    <property type="match status" value="1"/>
</dbReference>